<keyword evidence="2" id="KW-1185">Reference proteome</keyword>
<comment type="caution">
    <text evidence="1">The sequence shown here is derived from an EMBL/GenBank/DDBJ whole genome shotgun (WGS) entry which is preliminary data.</text>
</comment>
<evidence type="ECO:0000313" key="2">
    <source>
        <dbReference type="Proteomes" id="UP000766609"/>
    </source>
</evidence>
<evidence type="ECO:0000313" key="1">
    <source>
        <dbReference type="EMBL" id="MBY5952199.1"/>
    </source>
</evidence>
<proteinExistence type="predicted"/>
<evidence type="ECO:0008006" key="3">
    <source>
        <dbReference type="Google" id="ProtNLM"/>
    </source>
</evidence>
<organism evidence="1 2">
    <name type="scientific">Algoriphagus marincola</name>
    <dbReference type="NCBI Taxonomy" id="264027"/>
    <lineage>
        <taxon>Bacteria</taxon>
        <taxon>Pseudomonadati</taxon>
        <taxon>Bacteroidota</taxon>
        <taxon>Cytophagia</taxon>
        <taxon>Cytophagales</taxon>
        <taxon>Cyclobacteriaceae</taxon>
        <taxon>Algoriphagus</taxon>
    </lineage>
</organism>
<accession>A0ABS7N785</accession>
<gene>
    <name evidence="1" type="ORF">KUV23_14510</name>
</gene>
<reference evidence="1 2" key="1">
    <citation type="submission" date="2021-06" db="EMBL/GenBank/DDBJ databases">
        <title>44 bacteria genomes isolated from Dapeng, Shenzhen.</title>
        <authorList>
            <person name="Zheng W."/>
            <person name="Yu S."/>
            <person name="Huang Y."/>
        </authorList>
    </citation>
    <scope>NUCLEOTIDE SEQUENCE [LARGE SCALE GENOMIC DNA]</scope>
    <source>
        <strain evidence="1 2">DP5N14-6</strain>
    </source>
</reference>
<dbReference type="EMBL" id="JAHVHP010000002">
    <property type="protein sequence ID" value="MBY5952199.1"/>
    <property type="molecule type" value="Genomic_DNA"/>
</dbReference>
<dbReference type="Proteomes" id="UP000766609">
    <property type="component" value="Unassembled WGS sequence"/>
</dbReference>
<name>A0ABS7N785_9BACT</name>
<sequence length="74" mass="7616">MKKTILIFGLALVGSIPISNGQSCNVTPIAGKTYVAGFCIELINQCIQLPAPPPGEEGLPGDCFVEVETPSIGG</sequence>
<protein>
    <recommendedName>
        <fullName evidence="3">Secreted protein</fullName>
    </recommendedName>
</protein>
<dbReference type="RefSeq" id="WP_026948032.1">
    <property type="nucleotide sequence ID" value="NZ_JAHVHP010000002.1"/>
</dbReference>